<name>A0A6C0HD39_9ZZZZ</name>
<dbReference type="Gene3D" id="3.40.50.11350">
    <property type="match status" value="1"/>
</dbReference>
<sequence length="301" mass="35510">MFIVSPRFGLSNQLQSIVKGILLGIKYNRDVYFNKFQINVYNNNLCDINDVIDISKTNEYLKTLDIKIKIYDKIDKNIIENIHEFLMPNVDYEKMAWINCINNEIEKSLDKNVIYLGNIVSLSIYDSFNDLVDDFNNLYYKIYANIVFNKKFYEIKDNIKKELHLINYSTTHLRIEDDAVNEFYKFFNNSIDEYNNNLLSFYDNAVKNIKTPMYICSGILHYGKERNYNYYVNLIKNNNLLCDKSKSFINDYYLNNRELLAIIDLLIAYDSESFIGHSVSSFSLAVSSYFKCKNNTNVVLF</sequence>
<dbReference type="AlphaFoldDB" id="A0A6C0HD39"/>
<evidence type="ECO:0000313" key="1">
    <source>
        <dbReference type="EMBL" id="QHT78290.1"/>
    </source>
</evidence>
<protein>
    <recommendedName>
        <fullName evidence="2">Polysaccharide pyruvyl transferase domain-containing protein</fullName>
    </recommendedName>
</protein>
<dbReference type="EMBL" id="MN739930">
    <property type="protein sequence ID" value="QHT78290.1"/>
    <property type="molecule type" value="Genomic_DNA"/>
</dbReference>
<reference evidence="1" key="1">
    <citation type="journal article" date="2020" name="Nature">
        <title>Giant virus diversity and host interactions through global metagenomics.</title>
        <authorList>
            <person name="Schulz F."/>
            <person name="Roux S."/>
            <person name="Paez-Espino D."/>
            <person name="Jungbluth S."/>
            <person name="Walsh D.A."/>
            <person name="Denef V.J."/>
            <person name="McMahon K.D."/>
            <person name="Konstantinidis K.T."/>
            <person name="Eloe-Fadrosh E.A."/>
            <person name="Kyrpides N.C."/>
            <person name="Woyke T."/>
        </authorList>
    </citation>
    <scope>NUCLEOTIDE SEQUENCE</scope>
    <source>
        <strain evidence="1">GVMAG-M-3300023179-91</strain>
    </source>
</reference>
<organism evidence="1">
    <name type="scientific">viral metagenome</name>
    <dbReference type="NCBI Taxonomy" id="1070528"/>
    <lineage>
        <taxon>unclassified sequences</taxon>
        <taxon>metagenomes</taxon>
        <taxon>organismal metagenomes</taxon>
    </lineage>
</organism>
<evidence type="ECO:0008006" key="2">
    <source>
        <dbReference type="Google" id="ProtNLM"/>
    </source>
</evidence>
<proteinExistence type="predicted"/>
<accession>A0A6C0HD39</accession>